<protein>
    <recommendedName>
        <fullName evidence="1">DUF6894 domain-containing protein</fullName>
    </recommendedName>
</protein>
<feature type="domain" description="DUF6894" evidence="1">
    <location>
        <begin position="4"/>
        <end position="70"/>
    </location>
</feature>
<proteinExistence type="predicted"/>
<accession>A0ABS7HEW2</accession>
<organism evidence="2 3">
    <name type="scientific">Rhizobium herbae</name>
    <dbReference type="NCBI Taxonomy" id="508661"/>
    <lineage>
        <taxon>Bacteria</taxon>
        <taxon>Pseudomonadati</taxon>
        <taxon>Pseudomonadota</taxon>
        <taxon>Alphaproteobacteria</taxon>
        <taxon>Hyphomicrobiales</taxon>
        <taxon>Rhizobiaceae</taxon>
        <taxon>Rhizobium/Agrobacterium group</taxon>
        <taxon>Rhizobium</taxon>
    </lineage>
</organism>
<evidence type="ECO:0000259" key="1">
    <source>
        <dbReference type="Pfam" id="PF21834"/>
    </source>
</evidence>
<dbReference type="Pfam" id="PF21834">
    <property type="entry name" value="DUF6894"/>
    <property type="match status" value="1"/>
</dbReference>
<dbReference type="EMBL" id="JAEUAO010000004">
    <property type="protein sequence ID" value="MBW9064979.1"/>
    <property type="molecule type" value="Genomic_DNA"/>
</dbReference>
<dbReference type="InterPro" id="IPR054189">
    <property type="entry name" value="DUF6894"/>
</dbReference>
<sequence>MPQFFFRSTDQDGFSAEDRGFEFLDSEAAIEEAKVALAEMAADGLPQEPVSMISIQVLDSNHVLVCEMRLVMEVITISAEPARV</sequence>
<gene>
    <name evidence="2" type="ORF">JNB71_16885</name>
</gene>
<dbReference type="RefSeq" id="WP_220372986.1">
    <property type="nucleotide sequence ID" value="NZ_JAEUAO010000004.1"/>
</dbReference>
<evidence type="ECO:0000313" key="3">
    <source>
        <dbReference type="Proteomes" id="UP000757604"/>
    </source>
</evidence>
<dbReference type="Proteomes" id="UP000757604">
    <property type="component" value="Unassembled WGS sequence"/>
</dbReference>
<comment type="caution">
    <text evidence="2">The sequence shown here is derived from an EMBL/GenBank/DDBJ whole genome shotgun (WGS) entry which is preliminary data.</text>
</comment>
<evidence type="ECO:0000313" key="2">
    <source>
        <dbReference type="EMBL" id="MBW9064979.1"/>
    </source>
</evidence>
<reference evidence="2 3" key="1">
    <citation type="journal article" date="2021" name="MBio">
        <title>Poor Competitiveness of Bradyrhizobium in Pigeon Pea Root Colonization in Indian Soils.</title>
        <authorList>
            <person name="Chalasani D."/>
            <person name="Basu A."/>
            <person name="Pullabhotla S.V.S.R.N."/>
            <person name="Jorrin B."/>
            <person name="Neal A.L."/>
            <person name="Poole P.S."/>
            <person name="Podile A.R."/>
            <person name="Tkacz A."/>
        </authorList>
    </citation>
    <scope>NUCLEOTIDE SEQUENCE [LARGE SCALE GENOMIC DNA]</scope>
    <source>
        <strain evidence="2 3">HU44</strain>
    </source>
</reference>
<name>A0ABS7HEW2_9HYPH</name>
<keyword evidence="3" id="KW-1185">Reference proteome</keyword>